<name>A0A919EB81_9PROT</name>
<dbReference type="InterPro" id="IPR036388">
    <property type="entry name" value="WH-like_DNA-bd_sf"/>
</dbReference>
<dbReference type="Proteomes" id="UP000630923">
    <property type="component" value="Unassembled WGS sequence"/>
</dbReference>
<reference evidence="2" key="1">
    <citation type="journal article" date="2014" name="Int. J. Syst. Evol. Microbiol.">
        <title>Complete genome sequence of Corynebacterium casei LMG S-19264T (=DSM 44701T), isolated from a smear-ripened cheese.</title>
        <authorList>
            <consortium name="US DOE Joint Genome Institute (JGI-PGF)"/>
            <person name="Walter F."/>
            <person name="Albersmeier A."/>
            <person name="Kalinowski J."/>
            <person name="Ruckert C."/>
        </authorList>
    </citation>
    <scope>NUCLEOTIDE SEQUENCE</scope>
    <source>
        <strain evidence="2">KCTC 42590</strain>
    </source>
</reference>
<evidence type="ECO:0000259" key="1">
    <source>
        <dbReference type="Pfam" id="PF12728"/>
    </source>
</evidence>
<accession>A0A919EB81</accession>
<gene>
    <name evidence="2" type="ORF">GCM10017044_28910</name>
</gene>
<dbReference type="InterPro" id="IPR009061">
    <property type="entry name" value="DNA-bd_dom_put_sf"/>
</dbReference>
<dbReference type="RefSeq" id="WP_191254342.1">
    <property type="nucleotide sequence ID" value="NZ_BNCI01000010.1"/>
</dbReference>
<dbReference type="SUPFAM" id="SSF46955">
    <property type="entry name" value="Putative DNA-binding domain"/>
    <property type="match status" value="1"/>
</dbReference>
<dbReference type="EMBL" id="BNCI01000010">
    <property type="protein sequence ID" value="GHF32207.1"/>
    <property type="molecule type" value="Genomic_DNA"/>
</dbReference>
<dbReference type="AlphaFoldDB" id="A0A919EB81"/>
<reference evidence="2" key="2">
    <citation type="submission" date="2020-09" db="EMBL/GenBank/DDBJ databases">
        <authorList>
            <person name="Sun Q."/>
            <person name="Kim S."/>
        </authorList>
    </citation>
    <scope>NUCLEOTIDE SEQUENCE</scope>
    <source>
        <strain evidence="2">KCTC 42590</strain>
    </source>
</reference>
<dbReference type="Gene3D" id="1.10.10.10">
    <property type="entry name" value="Winged helix-like DNA-binding domain superfamily/Winged helix DNA-binding domain"/>
    <property type="match status" value="1"/>
</dbReference>
<dbReference type="InterPro" id="IPR041657">
    <property type="entry name" value="HTH_17"/>
</dbReference>
<organism evidence="2 3">
    <name type="scientific">Kordiimonas sediminis</name>
    <dbReference type="NCBI Taxonomy" id="1735581"/>
    <lineage>
        <taxon>Bacteria</taxon>
        <taxon>Pseudomonadati</taxon>
        <taxon>Pseudomonadota</taxon>
        <taxon>Alphaproteobacteria</taxon>
        <taxon>Kordiimonadales</taxon>
        <taxon>Kordiimonadaceae</taxon>
        <taxon>Kordiimonas</taxon>
    </lineage>
</organism>
<sequence>MSHSTTAAVAAPLLNERQAAAYLNQSVRTLQGWRLRGGGPRFVKISGRSVRYRIEDINAWIEGRIVANTSEIVGEPANDA</sequence>
<feature type="domain" description="Helix-turn-helix" evidence="1">
    <location>
        <begin position="14"/>
        <end position="64"/>
    </location>
</feature>
<dbReference type="Pfam" id="PF12728">
    <property type="entry name" value="HTH_17"/>
    <property type="match status" value="1"/>
</dbReference>
<comment type="caution">
    <text evidence="2">The sequence shown here is derived from an EMBL/GenBank/DDBJ whole genome shotgun (WGS) entry which is preliminary data.</text>
</comment>
<proteinExistence type="predicted"/>
<evidence type="ECO:0000313" key="3">
    <source>
        <dbReference type="Proteomes" id="UP000630923"/>
    </source>
</evidence>
<evidence type="ECO:0000313" key="2">
    <source>
        <dbReference type="EMBL" id="GHF32207.1"/>
    </source>
</evidence>
<keyword evidence="3" id="KW-1185">Reference proteome</keyword>
<protein>
    <recommendedName>
        <fullName evidence="1">Helix-turn-helix domain-containing protein</fullName>
    </recommendedName>
</protein>